<dbReference type="EMBL" id="LAZR01053188">
    <property type="protein sequence ID" value="KKK81289.1"/>
    <property type="molecule type" value="Genomic_DNA"/>
</dbReference>
<keyword evidence="1" id="KW-0812">Transmembrane</keyword>
<accession>A0A0F9AS64</accession>
<dbReference type="Pfam" id="PF12704">
    <property type="entry name" value="MacB_PCD"/>
    <property type="match status" value="1"/>
</dbReference>
<feature type="non-terminal residue" evidence="3">
    <location>
        <position position="241"/>
    </location>
</feature>
<proteinExistence type="predicted"/>
<sequence length="241" mass="26188">MSGVFFLAWRYLLWHRWKTAILVLAVTLVIYVPLALQLLVQQTATDMTARADRSPLLVGSRGSPLELVLNSLYFSSGQPPALEYVHLEKLQASGLVEPIPLYVRFQSQGYPIVGTNLDYFAFRGLQIGVGRQMVSLGEAVLGARVAQRLGIGPGDSIASSPESVFDLAGVYPLKMQVVGILAPAYSQDDEAIFVDVKTAWIIQGLGHGHQDLARPESAAAVLKKDGDRIVANAALVQYNEI</sequence>
<reference evidence="3" key="1">
    <citation type="journal article" date="2015" name="Nature">
        <title>Complex archaea that bridge the gap between prokaryotes and eukaryotes.</title>
        <authorList>
            <person name="Spang A."/>
            <person name="Saw J.H."/>
            <person name="Jorgensen S.L."/>
            <person name="Zaremba-Niedzwiedzka K."/>
            <person name="Martijn J."/>
            <person name="Lind A.E."/>
            <person name="van Eijk R."/>
            <person name="Schleper C."/>
            <person name="Guy L."/>
            <person name="Ettema T.J."/>
        </authorList>
    </citation>
    <scope>NUCLEOTIDE SEQUENCE</scope>
</reference>
<comment type="caution">
    <text evidence="3">The sequence shown here is derived from an EMBL/GenBank/DDBJ whole genome shotgun (WGS) entry which is preliminary data.</text>
</comment>
<evidence type="ECO:0000259" key="2">
    <source>
        <dbReference type="Pfam" id="PF12704"/>
    </source>
</evidence>
<keyword evidence="1" id="KW-1133">Transmembrane helix</keyword>
<protein>
    <recommendedName>
        <fullName evidence="2">MacB-like periplasmic core domain-containing protein</fullName>
    </recommendedName>
</protein>
<feature type="transmembrane region" description="Helical" evidence="1">
    <location>
        <begin position="20"/>
        <end position="40"/>
    </location>
</feature>
<organism evidence="3">
    <name type="scientific">marine sediment metagenome</name>
    <dbReference type="NCBI Taxonomy" id="412755"/>
    <lineage>
        <taxon>unclassified sequences</taxon>
        <taxon>metagenomes</taxon>
        <taxon>ecological metagenomes</taxon>
    </lineage>
</organism>
<dbReference type="InterPro" id="IPR025857">
    <property type="entry name" value="MacB_PCD"/>
</dbReference>
<evidence type="ECO:0000256" key="1">
    <source>
        <dbReference type="SAM" id="Phobius"/>
    </source>
</evidence>
<dbReference type="AlphaFoldDB" id="A0A0F9AS64"/>
<keyword evidence="1" id="KW-0472">Membrane</keyword>
<name>A0A0F9AS64_9ZZZZ</name>
<gene>
    <name evidence="3" type="ORF">LCGC14_2814960</name>
</gene>
<feature type="domain" description="MacB-like periplasmic core" evidence="2">
    <location>
        <begin position="19"/>
        <end position="206"/>
    </location>
</feature>
<evidence type="ECO:0000313" key="3">
    <source>
        <dbReference type="EMBL" id="KKK81289.1"/>
    </source>
</evidence>